<evidence type="ECO:0000313" key="4">
    <source>
        <dbReference type="Proteomes" id="UP001470230"/>
    </source>
</evidence>
<evidence type="ECO:0000256" key="1">
    <source>
        <dbReference type="PROSITE-ProRule" id="PRU00235"/>
    </source>
</evidence>
<dbReference type="InterPro" id="IPR009091">
    <property type="entry name" value="RCC1/BLIP-II"/>
</dbReference>
<gene>
    <name evidence="3" type="ORF">M9Y10_036207</name>
</gene>
<sequence>MTSSIDFLSSPFQSELISVNKDKKSMLGSLKRQIPIQFVASNTHFLLLNYQHQLYGFGSNNQHQISSKKLSLFTLPIKVDLVNEKSKILEIACGNDFSAILTDDQEIEVFGCIKCKIQKSNIRGLSASNKKIAFAYEINKVYVGTVEYNSGKSKERKKNEIKSTTYDLPASILKTVINDFLVAALDQNGNVYVLEFGNDSFSQISEVNGISISASHNTITILSKKIIYVFECQSKKVSMHYLPASFIPVLACSSFSDIFALSEDGRVSHALIDQQELSTHSKQYRSIQKCSIDKFNSISYISMDGNSTIFIKGNPDQFNYELIPEISPLKSGTHVQTINFNDTFICCTNKTAYFKSTTIPYSNLAILLSIKHIDGSLYFTPAQEPINLINDEIILKKFNLSIGDTIKMKSKSIMIGDDSDDEDDGLLTFEIAGVCNGEIWARPFKSGYVICLPSNCQSFDEMFQIVEKPETLKNWLVNGYLTTVDTSSSSLEELGYSLGDLIWHQIHGIVEVVGSKSGKLVLLEFANRTLFTEEAIEMKILRKSENNTSDSKSGKSHKKSKKAKSMKMTRKVVDINGEVISLDISSGNGPRVFLPTDRVLSPLGEATILGFNENPYIQTDEMRMNGYEAVMANIFDLKLIRRINGIAVRTVTISKSSSSEVKTVKVSLNTEDSLNGLLPGDKLQIDDKYATVIGFTEDDETVIQYKGAKKCCFLNQPFTIIYRADINAVRKSALYPPAFVGSPMIQESAFLPGDIVFHKSIGEALYLGYSKNHIMFLLPKTEEILTFGFSLLLLPDYFEVIQRPVLDFWNDEEKE</sequence>
<protein>
    <recommendedName>
        <fullName evidence="5">Cleavage/polyadenylation specificity factor A subunit C-terminal domain-containing protein</fullName>
    </recommendedName>
</protein>
<comment type="caution">
    <text evidence="3">The sequence shown here is derived from an EMBL/GenBank/DDBJ whole genome shotgun (WGS) entry which is preliminary data.</text>
</comment>
<keyword evidence="4" id="KW-1185">Reference proteome</keyword>
<dbReference type="InterPro" id="IPR000408">
    <property type="entry name" value="Reg_chr_condens"/>
</dbReference>
<feature type="repeat" description="RCC1" evidence="1">
    <location>
        <begin position="52"/>
        <end position="104"/>
    </location>
</feature>
<feature type="region of interest" description="Disordered" evidence="2">
    <location>
        <begin position="545"/>
        <end position="566"/>
    </location>
</feature>
<dbReference type="PROSITE" id="PS50012">
    <property type="entry name" value="RCC1_3"/>
    <property type="match status" value="1"/>
</dbReference>
<dbReference type="Pfam" id="PF00415">
    <property type="entry name" value="RCC1"/>
    <property type="match status" value="1"/>
</dbReference>
<proteinExistence type="predicted"/>
<evidence type="ECO:0008006" key="5">
    <source>
        <dbReference type="Google" id="ProtNLM"/>
    </source>
</evidence>
<dbReference type="EMBL" id="JAPFFF010000058">
    <property type="protein sequence ID" value="KAK8837672.1"/>
    <property type="molecule type" value="Genomic_DNA"/>
</dbReference>
<dbReference type="Gene3D" id="2.130.10.30">
    <property type="entry name" value="Regulator of chromosome condensation 1/beta-lactamase-inhibitor protein II"/>
    <property type="match status" value="1"/>
</dbReference>
<feature type="compositionally biased region" description="Basic residues" evidence="2">
    <location>
        <begin position="554"/>
        <end position="566"/>
    </location>
</feature>
<reference evidence="3 4" key="1">
    <citation type="submission" date="2024-04" db="EMBL/GenBank/DDBJ databases">
        <title>Tritrichomonas musculus Genome.</title>
        <authorList>
            <person name="Alves-Ferreira E."/>
            <person name="Grigg M."/>
            <person name="Lorenzi H."/>
            <person name="Galac M."/>
        </authorList>
    </citation>
    <scope>NUCLEOTIDE SEQUENCE [LARGE SCALE GENOMIC DNA]</scope>
    <source>
        <strain evidence="3 4">EAF2021</strain>
    </source>
</reference>
<evidence type="ECO:0000313" key="3">
    <source>
        <dbReference type="EMBL" id="KAK8837672.1"/>
    </source>
</evidence>
<dbReference type="SUPFAM" id="SSF50985">
    <property type="entry name" value="RCC1/BLIP-II"/>
    <property type="match status" value="1"/>
</dbReference>
<dbReference type="Proteomes" id="UP001470230">
    <property type="component" value="Unassembled WGS sequence"/>
</dbReference>
<accession>A0ABR2GVR1</accession>
<evidence type="ECO:0000256" key="2">
    <source>
        <dbReference type="SAM" id="MobiDB-lite"/>
    </source>
</evidence>
<name>A0ABR2GVR1_9EUKA</name>
<organism evidence="3 4">
    <name type="scientific">Tritrichomonas musculus</name>
    <dbReference type="NCBI Taxonomy" id="1915356"/>
    <lineage>
        <taxon>Eukaryota</taxon>
        <taxon>Metamonada</taxon>
        <taxon>Parabasalia</taxon>
        <taxon>Tritrichomonadida</taxon>
        <taxon>Tritrichomonadidae</taxon>
        <taxon>Tritrichomonas</taxon>
    </lineage>
</organism>